<dbReference type="Pfam" id="PF15095">
    <property type="entry name" value="IL33_bt"/>
    <property type="match status" value="1"/>
</dbReference>
<dbReference type="GO" id="GO:0032722">
    <property type="term" value="P:positive regulation of chemokine production"/>
    <property type="evidence" value="ECO:0007669"/>
    <property type="project" value="Ensembl"/>
</dbReference>
<name>A0A5F5PWL7_HORSE</name>
<comment type="subunit">
    <text evidence="15">Forms a 1:1:1 heterotrimeric complex with its primary high-affinity receptor IL1RL1 and the coreceptor IL1RAP. Interacts with cargo receptor TMED10; the interaction mediates the translocation from the cytoplasm into the ERGIC (endoplasmic reticulum-Golgi intermediate compartment) and thereby secretion.</text>
</comment>
<dbReference type="RefSeq" id="XP_070104409.1">
    <property type="nucleotide sequence ID" value="XM_070248308.1"/>
</dbReference>
<feature type="domain" description="Interleukin 33 C-terminal" evidence="17">
    <location>
        <begin position="118"/>
        <end position="270"/>
    </location>
</feature>
<gene>
    <name evidence="18 20" type="primary">IL33</name>
</gene>
<dbReference type="GO" id="GO:0001819">
    <property type="term" value="P:positive regulation of cytokine production"/>
    <property type="evidence" value="ECO:0000318"/>
    <property type="project" value="GO_Central"/>
</dbReference>
<dbReference type="GO" id="GO:0043032">
    <property type="term" value="P:positive regulation of macrophage activation"/>
    <property type="evidence" value="ECO:0007669"/>
    <property type="project" value="Ensembl"/>
</dbReference>
<evidence type="ECO:0000313" key="19">
    <source>
        <dbReference type="Proteomes" id="UP000002281"/>
    </source>
</evidence>
<comment type="function">
    <text evidence="14">In quiescent endothelia the uncleaved form is constitutively and abundantly expressed, and acts as a chromatin-associated nuclear factor with transcriptional repressor properties, it may sequester nuclear NF-kappaB/RELA, lowering expression of its targets. This form is rapidely lost upon angiogenic or pro-inflammatory activation.</text>
</comment>
<dbReference type="GO" id="GO:0005125">
    <property type="term" value="F:cytokine activity"/>
    <property type="evidence" value="ECO:0000318"/>
    <property type="project" value="GO_Central"/>
</dbReference>
<reference evidence="18" key="2">
    <citation type="submission" date="2025-08" db="UniProtKB">
        <authorList>
            <consortium name="Ensembl"/>
        </authorList>
    </citation>
    <scope>IDENTIFICATION</scope>
    <source>
        <strain evidence="18">Thoroughbred</strain>
    </source>
</reference>
<evidence type="ECO:0000256" key="16">
    <source>
        <dbReference type="SAM" id="MobiDB-lite"/>
    </source>
</evidence>
<comment type="similarity">
    <text evidence="5">Belongs to the IL-1 family. Highly divergent.</text>
</comment>
<feature type="compositionally biased region" description="Polar residues" evidence="16">
    <location>
        <begin position="7"/>
        <end position="21"/>
    </location>
</feature>
<dbReference type="RefSeq" id="XP_070104410.1">
    <property type="nucleotide sequence ID" value="XM_070248309.1"/>
</dbReference>
<dbReference type="OrthoDB" id="9836513at2759"/>
<evidence type="ECO:0000256" key="2">
    <source>
        <dbReference type="ARBA" id="ARBA00004286"/>
    </source>
</evidence>
<evidence type="ECO:0000256" key="10">
    <source>
        <dbReference type="ARBA" id="ARBA00022525"/>
    </source>
</evidence>
<evidence type="ECO:0000256" key="15">
    <source>
        <dbReference type="ARBA" id="ARBA00046367"/>
    </source>
</evidence>
<dbReference type="RefSeq" id="XP_070104414.1">
    <property type="nucleotide sequence ID" value="XM_070248313.1"/>
</dbReference>
<evidence type="ECO:0000256" key="8">
    <source>
        <dbReference type="ARBA" id="ARBA00022490"/>
    </source>
</evidence>
<dbReference type="RefSeq" id="XP_005605050.1">
    <property type="nucleotide sequence ID" value="XM_005604993.4"/>
</dbReference>
<dbReference type="InterPro" id="IPR026145">
    <property type="entry name" value="IL-33"/>
</dbReference>
<dbReference type="Bgee" id="ENSECAG00000010475">
    <property type="expression patterns" value="Expressed in spinal cord and 19 other cell types or tissues"/>
</dbReference>
<keyword evidence="9" id="KW-0202">Cytokine</keyword>
<keyword evidence="11" id="KW-0804">Transcription</keyword>
<dbReference type="GO" id="GO:0090594">
    <property type="term" value="P:inflammatory response to wounding"/>
    <property type="evidence" value="ECO:0007669"/>
    <property type="project" value="Ensembl"/>
</dbReference>
<dbReference type="Gene3D" id="2.80.10.50">
    <property type="match status" value="1"/>
</dbReference>
<dbReference type="GO" id="GO:1900017">
    <property type="term" value="P:positive regulation of cytokine production involved in inflammatory response"/>
    <property type="evidence" value="ECO:0007669"/>
    <property type="project" value="Ensembl"/>
</dbReference>
<reference evidence="18" key="3">
    <citation type="submission" date="2025-09" db="UniProtKB">
        <authorList>
            <consortium name="Ensembl"/>
        </authorList>
    </citation>
    <scope>IDENTIFICATION</scope>
    <source>
        <strain evidence="18">Thoroughbred</strain>
    </source>
</reference>
<dbReference type="RefSeq" id="XP_023483098.1">
    <property type="nucleotide sequence ID" value="XM_023627330.2"/>
</dbReference>
<keyword evidence="19" id="KW-1185">Reference proteome</keyword>
<dbReference type="RefSeq" id="XP_070104406.1">
    <property type="nucleotide sequence ID" value="XM_070248305.1"/>
</dbReference>
<dbReference type="GO" id="GO:0005615">
    <property type="term" value="C:extracellular space"/>
    <property type="evidence" value="ECO:0007669"/>
    <property type="project" value="UniProtKB-KW"/>
</dbReference>
<organism evidence="18 19">
    <name type="scientific">Equus caballus</name>
    <name type="common">Horse</name>
    <dbReference type="NCBI Taxonomy" id="9796"/>
    <lineage>
        <taxon>Eukaryota</taxon>
        <taxon>Metazoa</taxon>
        <taxon>Chordata</taxon>
        <taxon>Craniata</taxon>
        <taxon>Vertebrata</taxon>
        <taxon>Euteleostomi</taxon>
        <taxon>Mammalia</taxon>
        <taxon>Eutheria</taxon>
        <taxon>Laurasiatheria</taxon>
        <taxon>Perissodactyla</taxon>
        <taxon>Equidae</taxon>
        <taxon>Equus</taxon>
    </lineage>
</organism>
<keyword evidence="7" id="KW-0158">Chromosome</keyword>
<dbReference type="Proteomes" id="UP000002281">
    <property type="component" value="Chromosome 23"/>
</dbReference>
<evidence type="ECO:0000256" key="7">
    <source>
        <dbReference type="ARBA" id="ARBA00022454"/>
    </source>
</evidence>
<evidence type="ECO:0000259" key="17">
    <source>
        <dbReference type="Pfam" id="PF15095"/>
    </source>
</evidence>
<dbReference type="RefSeq" id="XP_001492379.2">
    <property type="nucleotide sequence ID" value="XM_001492329.6"/>
</dbReference>
<dbReference type="VGNC" id="VGNC:19029">
    <property type="gene designation" value="IL33"/>
</dbReference>
<dbReference type="STRING" id="9796.ENSECAP00000052175"/>
<dbReference type="GO" id="GO:0050729">
    <property type="term" value="P:positive regulation of inflammatory response"/>
    <property type="evidence" value="ECO:0000318"/>
    <property type="project" value="GO_Central"/>
</dbReference>
<evidence type="ECO:0000256" key="4">
    <source>
        <dbReference type="ARBA" id="ARBA00004613"/>
    </source>
</evidence>
<keyword evidence="10" id="KW-0964">Secreted</keyword>
<sequence length="270" mass="30376">MKPKMKCSSSKTSPAKTNSSAGKALVKSPKLRKSQQKVEEVCQIYFMKLRSGLLIEKKACYFKKETTRRHVPKPGGKQHLVLAACEQQLEHLEQSVEGFTFDVPMIQRCARSTAGPIFEEDFASLSTYNDQSISFVIEDGSYEIYIEDLSGQQEKDPVLFRCYPSQCSSSETAGGADGQKLMVNLSPKKYKDFLLHANNKEHSVELQKCENPFPDQAFFLMHKTSSRCVSFECKNNPGVFIGVKDKHLALIKVGEQTEPSSRQNIIFKLS</sequence>
<dbReference type="GO" id="GO:0106015">
    <property type="term" value="P:negative regulation of inflammatory response to wounding"/>
    <property type="evidence" value="ECO:0007669"/>
    <property type="project" value="Ensembl"/>
</dbReference>
<evidence type="ECO:0000256" key="3">
    <source>
        <dbReference type="ARBA" id="ARBA00004398"/>
    </source>
</evidence>
<dbReference type="AlphaFoldDB" id="A0A5F5PWL7"/>
<dbReference type="PANTHER" id="PTHR21114">
    <property type="entry name" value="DVS27 PROTEIN"/>
    <property type="match status" value="1"/>
</dbReference>
<proteinExistence type="inferred from homology"/>
<dbReference type="KEGG" id="ecb:100059908"/>
<keyword evidence="13" id="KW-0968">Cytoplasmic vesicle</keyword>
<comment type="subcellular location">
    <subcellularLocation>
        <location evidence="2">Chromosome</location>
    </subcellularLocation>
    <subcellularLocation>
        <location evidence="3">Cytoplasmic vesicle</location>
        <location evidence="3">Secretory vesicle</location>
    </subcellularLocation>
    <subcellularLocation>
        <location evidence="1">Nucleus</location>
    </subcellularLocation>
    <subcellularLocation>
        <location evidence="4">Secreted</location>
    </subcellularLocation>
</comment>
<dbReference type="FunCoup" id="A0A5F5PWL7">
    <property type="interactions" value="71"/>
</dbReference>
<dbReference type="CTD" id="90865"/>
<dbReference type="ExpressionAtlas" id="A0A5F5PWL7">
    <property type="expression patterns" value="baseline"/>
</dbReference>
<evidence type="ECO:0000256" key="1">
    <source>
        <dbReference type="ARBA" id="ARBA00004123"/>
    </source>
</evidence>
<dbReference type="RefSeq" id="XP_023483101.1">
    <property type="nucleotide sequence ID" value="XM_023627333.2"/>
</dbReference>
<evidence type="ECO:0000313" key="18">
    <source>
        <dbReference type="Ensembl" id="ENSECAP00000052175.2"/>
    </source>
</evidence>
<dbReference type="GO" id="GO:0043491">
    <property type="term" value="P:phosphatidylinositol 3-kinase/protein kinase B signal transduction"/>
    <property type="evidence" value="ECO:0007669"/>
    <property type="project" value="Ensembl"/>
</dbReference>
<dbReference type="GO" id="GO:0000122">
    <property type="term" value="P:negative regulation of transcription by RNA polymerase II"/>
    <property type="evidence" value="ECO:0007669"/>
    <property type="project" value="Ensembl"/>
</dbReference>
<dbReference type="InParanoid" id="A0A5F5PWL7"/>
<evidence type="ECO:0000256" key="11">
    <source>
        <dbReference type="ARBA" id="ARBA00023163"/>
    </source>
</evidence>
<evidence type="ECO:0000256" key="13">
    <source>
        <dbReference type="ARBA" id="ARBA00023329"/>
    </source>
</evidence>
<evidence type="ECO:0000256" key="14">
    <source>
        <dbReference type="ARBA" id="ARBA00045203"/>
    </source>
</evidence>
<dbReference type="PaxDb" id="9796-ENSECAP00000052175"/>
<dbReference type="GeneTree" id="ENSGT00390000005185"/>
<dbReference type="RefSeq" id="XP_070104412.1">
    <property type="nucleotide sequence ID" value="XM_070248311.1"/>
</dbReference>
<keyword evidence="8" id="KW-0963">Cytoplasm</keyword>
<dbReference type="FunFam" id="2.80.10.50:FF:000052">
    <property type="entry name" value="Interleukin 33"/>
    <property type="match status" value="1"/>
</dbReference>
<dbReference type="GO" id="GO:0005654">
    <property type="term" value="C:nucleoplasm"/>
    <property type="evidence" value="ECO:0007669"/>
    <property type="project" value="Ensembl"/>
</dbReference>
<protein>
    <recommendedName>
        <fullName evidence="6">Interleukin-33</fullName>
    </recommendedName>
</protein>
<dbReference type="GO" id="GO:0051897">
    <property type="term" value="P:positive regulation of phosphatidylinositol 3-kinase/protein kinase B signal transduction"/>
    <property type="evidence" value="ECO:0007669"/>
    <property type="project" value="Ensembl"/>
</dbReference>
<reference evidence="18 19" key="1">
    <citation type="journal article" date="2009" name="Science">
        <title>Genome sequence, comparative analysis, and population genetics of the domestic horse.</title>
        <authorList>
            <consortium name="Broad Institute Genome Sequencing Platform"/>
            <consortium name="Broad Institute Whole Genome Assembly Team"/>
            <person name="Wade C.M."/>
            <person name="Giulotto E."/>
            <person name="Sigurdsson S."/>
            <person name="Zoli M."/>
            <person name="Gnerre S."/>
            <person name="Imsland F."/>
            <person name="Lear T.L."/>
            <person name="Adelson D.L."/>
            <person name="Bailey E."/>
            <person name="Bellone R.R."/>
            <person name="Bloecker H."/>
            <person name="Distl O."/>
            <person name="Edgar R.C."/>
            <person name="Garber M."/>
            <person name="Leeb T."/>
            <person name="Mauceli E."/>
            <person name="MacLeod J.N."/>
            <person name="Penedo M.C.T."/>
            <person name="Raison J.M."/>
            <person name="Sharpe T."/>
            <person name="Vogel J."/>
            <person name="Andersson L."/>
            <person name="Antczak D.F."/>
            <person name="Biagi T."/>
            <person name="Binns M.M."/>
            <person name="Chowdhary B.P."/>
            <person name="Coleman S.J."/>
            <person name="Della Valle G."/>
            <person name="Fryc S."/>
            <person name="Guerin G."/>
            <person name="Hasegawa T."/>
            <person name="Hill E.W."/>
            <person name="Jurka J."/>
            <person name="Kiialainen A."/>
            <person name="Lindgren G."/>
            <person name="Liu J."/>
            <person name="Magnani E."/>
            <person name="Mickelson J.R."/>
            <person name="Murray J."/>
            <person name="Nergadze S.G."/>
            <person name="Onofrio R."/>
            <person name="Pedroni S."/>
            <person name="Piras M.F."/>
            <person name="Raudsepp T."/>
            <person name="Rocchi M."/>
            <person name="Roeed K.H."/>
            <person name="Ryder O.A."/>
            <person name="Searle S."/>
            <person name="Skow L."/>
            <person name="Swinburne J.E."/>
            <person name="Syvaenen A.C."/>
            <person name="Tozaki T."/>
            <person name="Valberg S.J."/>
            <person name="Vaudin M."/>
            <person name="White J.R."/>
            <person name="Zody M.C."/>
            <person name="Lander E.S."/>
            <person name="Lindblad-Toh K."/>
        </authorList>
    </citation>
    <scope>NUCLEOTIDE SEQUENCE [LARGE SCALE GENOMIC DNA]</scope>
    <source>
        <strain evidence="18 19">Thoroughbred</strain>
    </source>
</reference>
<dbReference type="PANTHER" id="PTHR21114:SF0">
    <property type="entry name" value="INTERLEUKIN-33"/>
    <property type="match status" value="1"/>
</dbReference>
<dbReference type="RefSeq" id="XP_070104413.1">
    <property type="nucleotide sequence ID" value="XM_070248312.1"/>
</dbReference>
<dbReference type="GeneID" id="100059908"/>
<evidence type="ECO:0000256" key="5">
    <source>
        <dbReference type="ARBA" id="ARBA00007933"/>
    </source>
</evidence>
<dbReference type="GO" id="GO:0005694">
    <property type="term" value="C:chromosome"/>
    <property type="evidence" value="ECO:0007669"/>
    <property type="project" value="UniProtKB-SubCell"/>
</dbReference>
<evidence type="ECO:0000256" key="6">
    <source>
        <dbReference type="ARBA" id="ARBA00016804"/>
    </source>
</evidence>
<dbReference type="RefSeq" id="XP_023483099.1">
    <property type="nucleotide sequence ID" value="XM_023627331.2"/>
</dbReference>
<feature type="region of interest" description="Disordered" evidence="16">
    <location>
        <begin position="1"/>
        <end position="29"/>
    </location>
</feature>
<evidence type="ECO:0000256" key="9">
    <source>
        <dbReference type="ARBA" id="ARBA00022514"/>
    </source>
</evidence>
<keyword evidence="12" id="KW-0539">Nucleus</keyword>
<dbReference type="RefSeq" id="XP_070104411.1">
    <property type="nucleotide sequence ID" value="XM_070248310.1"/>
</dbReference>
<accession>A0A5F5PWL7</accession>
<dbReference type="Ensembl" id="ENSECAT00000068389.2">
    <property type="protein sequence ID" value="ENSECAP00000052175.2"/>
    <property type="gene ID" value="ENSECAG00000010475.4"/>
</dbReference>
<dbReference type="InterPro" id="IPR053902">
    <property type="entry name" value="IL33_C"/>
</dbReference>
<dbReference type="GO" id="GO:0038172">
    <property type="term" value="P:interleukin-33-mediated signaling pathway"/>
    <property type="evidence" value="ECO:0007669"/>
    <property type="project" value="Ensembl"/>
</dbReference>
<evidence type="ECO:0000313" key="20">
    <source>
        <dbReference type="VGNC" id="VGNC:19029"/>
    </source>
</evidence>
<dbReference type="GO" id="GO:0030133">
    <property type="term" value="C:transport vesicle"/>
    <property type="evidence" value="ECO:0007669"/>
    <property type="project" value="UniProtKB-SubCell"/>
</dbReference>
<evidence type="ECO:0000256" key="12">
    <source>
        <dbReference type="ARBA" id="ARBA00023242"/>
    </source>
</evidence>